<dbReference type="GO" id="GO:0046872">
    <property type="term" value="F:metal ion binding"/>
    <property type="evidence" value="ECO:0007669"/>
    <property type="project" value="UniProtKB-KW"/>
</dbReference>
<evidence type="ECO:0000256" key="2">
    <source>
        <dbReference type="ARBA" id="ARBA00005896"/>
    </source>
</evidence>
<evidence type="ECO:0000313" key="8">
    <source>
        <dbReference type="Proteomes" id="UP000326532"/>
    </source>
</evidence>
<dbReference type="Proteomes" id="UP000326532">
    <property type="component" value="Unassembled WGS sequence"/>
</dbReference>
<accession>A0A5N6DVK7</accession>
<dbReference type="VEuPathDB" id="FungiDB:BDV34DRAFT_222699"/>
<dbReference type="OMA" id="RANDYTG"/>
<proteinExistence type="inferred from homology"/>
<organism evidence="7 8">
    <name type="scientific">Aspergillus parasiticus</name>
    <dbReference type="NCBI Taxonomy" id="5067"/>
    <lineage>
        <taxon>Eukaryota</taxon>
        <taxon>Fungi</taxon>
        <taxon>Dikarya</taxon>
        <taxon>Ascomycota</taxon>
        <taxon>Pezizomycotina</taxon>
        <taxon>Eurotiomycetes</taxon>
        <taxon>Eurotiomycetidae</taxon>
        <taxon>Eurotiales</taxon>
        <taxon>Aspergillaceae</taxon>
        <taxon>Aspergillus</taxon>
        <taxon>Aspergillus subgen. Circumdati</taxon>
    </lineage>
</organism>
<keyword evidence="3" id="KW-0479">Metal-binding</keyword>
<evidence type="ECO:0000256" key="1">
    <source>
        <dbReference type="ARBA" id="ARBA00001954"/>
    </source>
</evidence>
<sequence>MAHLEAPKHISPDSVFHITLHPKFNPKIKQHVPPDSIQSSLFRGQARRDLAESIGTLLKNVQLSQLNEQQLDELALLGTERGVVLFRDRDLTTEKQVELFQYCGVLDKHSAQRDQKFVNIHGSREDHREITNYTP</sequence>
<dbReference type="PANTHER" id="PTHR30468:SF31">
    <property type="entry name" value="ALPHA-KETOGLUTARATE-DEPENDENT SULFONATE DIOXYGENASE-RELATED"/>
    <property type="match status" value="1"/>
</dbReference>
<comment type="cofactor">
    <cofactor evidence="1">
        <name>Fe(2+)</name>
        <dbReference type="ChEBI" id="CHEBI:29033"/>
    </cofactor>
</comment>
<evidence type="ECO:0000313" key="7">
    <source>
        <dbReference type="EMBL" id="KAB8208230.1"/>
    </source>
</evidence>
<dbReference type="EMBL" id="ML734952">
    <property type="protein sequence ID" value="KAB8208230.1"/>
    <property type="molecule type" value="Genomic_DNA"/>
</dbReference>
<keyword evidence="6" id="KW-0408">Iron</keyword>
<protein>
    <submittedName>
        <fullName evidence="7">Uncharacterized protein</fullName>
    </submittedName>
</protein>
<reference evidence="7 8" key="1">
    <citation type="submission" date="2019-04" db="EMBL/GenBank/DDBJ databases">
        <title>Fungal friends and foes A comparative genomics study of 23 Aspergillus species from section Flavi.</title>
        <authorList>
            <consortium name="DOE Joint Genome Institute"/>
            <person name="Kjaerbolling I."/>
            <person name="Vesth T.C."/>
            <person name="Frisvad J.C."/>
            <person name="Nybo J.L."/>
            <person name="Theobald S."/>
            <person name="Kildgaard S."/>
            <person name="Petersen T.I."/>
            <person name="Kuo A."/>
            <person name="Sato A."/>
            <person name="Lyhne E.K."/>
            <person name="Kogle M.E."/>
            <person name="Wiebenga A."/>
            <person name="Kun R.S."/>
            <person name="Lubbers R.J."/>
            <person name="Makela M.R."/>
            <person name="Barry K."/>
            <person name="Chovatia M."/>
            <person name="Clum A."/>
            <person name="Daum C."/>
            <person name="Haridas S."/>
            <person name="He G."/>
            <person name="LaButti K."/>
            <person name="Lipzen A."/>
            <person name="Mondo S."/>
            <person name="Pangilinan J."/>
            <person name="Riley R."/>
            <person name="Salamov A."/>
            <person name="Simmons B.A."/>
            <person name="Magnuson J.K."/>
            <person name="Henrissat B."/>
            <person name="Mortensen U.H."/>
            <person name="Larsen T.O."/>
            <person name="De vries R.P."/>
            <person name="Grigoriev I.V."/>
            <person name="Machida M."/>
            <person name="Baker S.E."/>
            <person name="Andersen M.R."/>
        </authorList>
    </citation>
    <scope>NUCLEOTIDE SEQUENCE [LARGE SCALE GENOMIC DNA]</scope>
    <source>
        <strain evidence="7 8">CBS 117618</strain>
    </source>
</reference>
<dbReference type="GO" id="GO:0005737">
    <property type="term" value="C:cytoplasm"/>
    <property type="evidence" value="ECO:0007669"/>
    <property type="project" value="TreeGrafter"/>
</dbReference>
<evidence type="ECO:0000256" key="5">
    <source>
        <dbReference type="ARBA" id="ARBA00023002"/>
    </source>
</evidence>
<dbReference type="InterPro" id="IPR051323">
    <property type="entry name" value="AtsK-like"/>
</dbReference>
<keyword evidence="8" id="KW-1185">Reference proteome</keyword>
<dbReference type="GO" id="GO:0016706">
    <property type="term" value="F:2-oxoglutarate-dependent dioxygenase activity"/>
    <property type="evidence" value="ECO:0007669"/>
    <property type="project" value="TreeGrafter"/>
</dbReference>
<keyword evidence="5" id="KW-0560">Oxidoreductase</keyword>
<dbReference type="InterPro" id="IPR042098">
    <property type="entry name" value="TauD-like_sf"/>
</dbReference>
<evidence type="ECO:0000256" key="6">
    <source>
        <dbReference type="ARBA" id="ARBA00023004"/>
    </source>
</evidence>
<evidence type="ECO:0000256" key="3">
    <source>
        <dbReference type="ARBA" id="ARBA00022723"/>
    </source>
</evidence>
<dbReference type="PANTHER" id="PTHR30468">
    <property type="entry name" value="ALPHA-KETOGLUTARATE-DEPENDENT SULFONATE DIOXYGENASE"/>
    <property type="match status" value="1"/>
</dbReference>
<evidence type="ECO:0000256" key="4">
    <source>
        <dbReference type="ARBA" id="ARBA00022964"/>
    </source>
</evidence>
<dbReference type="AlphaFoldDB" id="A0A5N6DVK7"/>
<keyword evidence="4" id="KW-0223">Dioxygenase</keyword>
<name>A0A5N6DVK7_ASPPA</name>
<comment type="similarity">
    <text evidence="2">Belongs to the TfdA dioxygenase family.</text>
</comment>
<dbReference type="SUPFAM" id="SSF51197">
    <property type="entry name" value="Clavaminate synthase-like"/>
    <property type="match status" value="1"/>
</dbReference>
<dbReference type="Gene3D" id="3.60.130.10">
    <property type="entry name" value="Clavaminate synthase-like"/>
    <property type="match status" value="1"/>
</dbReference>
<gene>
    <name evidence="7" type="ORF">BDV34DRAFT_222699</name>
</gene>